<dbReference type="InterPro" id="IPR036249">
    <property type="entry name" value="Thioredoxin-like_sf"/>
</dbReference>
<keyword evidence="1" id="KW-0732">Signal</keyword>
<sequence>MKKHFLFLSMSLSLALASNFENNVENLLNDYTKSNEKIFFYENIKLDKNIRLVVVSNKEKNDNQKKTIIPLITNDNGDMLIAITPLFSFKNKEIEKTFSEIIAKYWDTQDDENKQVSSQKNIISDIEKANAFLTFKGNNASKKILYVFSDPNCPYCREAISNLKRDLSMYREIKILPVGVINEKSALKSSDLIEFFKKEKDLNLRNKKLLEVYSNSYTPKSTTPSQEVIKNTKIMLDYNINSVPYKIEMTID</sequence>
<name>A0A3D8J4H1_9HELI</name>
<accession>A0A3D8J4H1</accession>
<dbReference type="OrthoDB" id="9800545at2"/>
<dbReference type="Gene3D" id="3.40.30.10">
    <property type="entry name" value="Glutaredoxin"/>
    <property type="match status" value="1"/>
</dbReference>
<dbReference type="SUPFAM" id="SSF52833">
    <property type="entry name" value="Thioredoxin-like"/>
    <property type="match status" value="1"/>
</dbReference>
<dbReference type="AlphaFoldDB" id="A0A3D8J4H1"/>
<gene>
    <name evidence="2" type="ORF">CQA57_07050</name>
</gene>
<evidence type="ECO:0000256" key="1">
    <source>
        <dbReference type="SAM" id="SignalP"/>
    </source>
</evidence>
<feature type="chain" id="PRO_5017610949" evidence="1">
    <location>
        <begin position="18"/>
        <end position="252"/>
    </location>
</feature>
<protein>
    <submittedName>
        <fullName evidence="2">Uncharacterized protein</fullName>
    </submittedName>
</protein>
<dbReference type="InterPro" id="IPR011767">
    <property type="entry name" value="GLR_AS"/>
</dbReference>
<feature type="signal peptide" evidence="1">
    <location>
        <begin position="1"/>
        <end position="17"/>
    </location>
</feature>
<dbReference type="Proteomes" id="UP000256695">
    <property type="component" value="Unassembled WGS sequence"/>
</dbReference>
<keyword evidence="3" id="KW-1185">Reference proteome</keyword>
<evidence type="ECO:0000313" key="3">
    <source>
        <dbReference type="Proteomes" id="UP000256695"/>
    </source>
</evidence>
<organism evidence="2 3">
    <name type="scientific">Helicobacter anseris</name>
    <dbReference type="NCBI Taxonomy" id="375926"/>
    <lineage>
        <taxon>Bacteria</taxon>
        <taxon>Pseudomonadati</taxon>
        <taxon>Campylobacterota</taxon>
        <taxon>Epsilonproteobacteria</taxon>
        <taxon>Campylobacterales</taxon>
        <taxon>Helicobacteraceae</taxon>
        <taxon>Helicobacter</taxon>
    </lineage>
</organism>
<dbReference type="PROSITE" id="PS00195">
    <property type="entry name" value="GLUTAREDOXIN_1"/>
    <property type="match status" value="1"/>
</dbReference>
<evidence type="ECO:0000313" key="2">
    <source>
        <dbReference type="EMBL" id="RDU72353.1"/>
    </source>
</evidence>
<dbReference type="EMBL" id="NXLX01000021">
    <property type="protein sequence ID" value="RDU72353.1"/>
    <property type="molecule type" value="Genomic_DNA"/>
</dbReference>
<dbReference type="Gene3D" id="3.10.450.520">
    <property type="match status" value="1"/>
</dbReference>
<dbReference type="RefSeq" id="WP_115579536.1">
    <property type="nucleotide sequence ID" value="NZ_NXLX01000021.1"/>
</dbReference>
<reference evidence="2 3" key="1">
    <citation type="submission" date="2018-04" db="EMBL/GenBank/DDBJ databases">
        <title>Novel Campyloabacter and Helicobacter Species and Strains.</title>
        <authorList>
            <person name="Mannion A.J."/>
            <person name="Shen Z."/>
            <person name="Fox J.G."/>
        </authorList>
    </citation>
    <scope>NUCLEOTIDE SEQUENCE [LARGE SCALE GENOMIC DNA]</scope>
    <source>
        <strain evidence="2 3">MIT 04-9362</strain>
    </source>
</reference>
<comment type="caution">
    <text evidence="2">The sequence shown here is derived from an EMBL/GenBank/DDBJ whole genome shotgun (WGS) entry which is preliminary data.</text>
</comment>
<proteinExistence type="predicted"/>